<feature type="region of interest" description="Disordered" evidence="1">
    <location>
        <begin position="1"/>
        <end position="21"/>
    </location>
</feature>
<name>A0A7J6T1L2_PEROL</name>
<reference evidence="2 3" key="1">
    <citation type="submission" date="2020-04" db="EMBL/GenBank/DDBJ databases">
        <title>Perkinsus olseni comparative genomics.</title>
        <authorList>
            <person name="Bogema D.R."/>
        </authorList>
    </citation>
    <scope>NUCLEOTIDE SEQUENCE [LARGE SCALE GENOMIC DNA]</scope>
    <source>
        <strain evidence="2">ATCC PRA-205</strain>
    </source>
</reference>
<proteinExistence type="predicted"/>
<accession>A0A7J6T1L2</accession>
<evidence type="ECO:0000313" key="2">
    <source>
        <dbReference type="EMBL" id="KAF4738336.1"/>
    </source>
</evidence>
<organism evidence="2 3">
    <name type="scientific">Perkinsus olseni</name>
    <name type="common">Perkinsus atlanticus</name>
    <dbReference type="NCBI Taxonomy" id="32597"/>
    <lineage>
        <taxon>Eukaryota</taxon>
        <taxon>Sar</taxon>
        <taxon>Alveolata</taxon>
        <taxon>Perkinsozoa</taxon>
        <taxon>Perkinsea</taxon>
        <taxon>Perkinsida</taxon>
        <taxon>Perkinsidae</taxon>
        <taxon>Perkinsus</taxon>
    </lineage>
</organism>
<evidence type="ECO:0000313" key="3">
    <source>
        <dbReference type="Proteomes" id="UP000574390"/>
    </source>
</evidence>
<gene>
    <name evidence="2" type="ORF">FOZ62_007179</name>
</gene>
<dbReference type="EMBL" id="JABANM010011040">
    <property type="protein sequence ID" value="KAF4738336.1"/>
    <property type="molecule type" value="Genomic_DNA"/>
</dbReference>
<dbReference type="Proteomes" id="UP000574390">
    <property type="component" value="Unassembled WGS sequence"/>
</dbReference>
<protein>
    <submittedName>
        <fullName evidence="2">Uncharacterized protein</fullName>
    </submittedName>
</protein>
<dbReference type="AlphaFoldDB" id="A0A7J6T1L2"/>
<evidence type="ECO:0000256" key="1">
    <source>
        <dbReference type="SAM" id="MobiDB-lite"/>
    </source>
</evidence>
<comment type="caution">
    <text evidence="2">The sequence shown here is derived from an EMBL/GenBank/DDBJ whole genome shotgun (WGS) entry which is preliminary data.</text>
</comment>
<sequence length="209" mass="23839">MLNHQEIRNVEPPINDEEPPPNYWSAIAMETRQSSSSIEDTGVDYPAEYGSFYHGNLETTSCKFREAIYEAVGRSPRLNIEVTATTVSTSSVVCPRIGVRPAFEMFFYPAAVSLHYLPGGPIKKLDRAHVFDPFAMETSRFRHQLNRLHSALRWVENPRDKFFKNDPAMKGSIEGICSAVLTSVKEIFTFEELCRAYTNFLEEYLRADT</sequence>